<reference evidence="9" key="2">
    <citation type="submission" date="2018-11" db="EMBL/GenBank/DDBJ databases">
        <authorList>
            <consortium name="Genoscope - CEA"/>
            <person name="William W."/>
        </authorList>
    </citation>
    <scope>NUCLEOTIDE SEQUENCE</scope>
</reference>
<dbReference type="EMBL" id="CM010630">
    <property type="protein sequence ID" value="RID68334.1"/>
    <property type="molecule type" value="Genomic_DNA"/>
</dbReference>
<dbReference type="Gramene" id="A03p05390.2_BraZ1">
    <property type="protein sequence ID" value="A03p05390.2_BraZ1.CDS.1"/>
    <property type="gene ID" value="A03g05390.2_BraZ1"/>
</dbReference>
<reference evidence="8 10" key="1">
    <citation type="submission" date="2018-06" db="EMBL/GenBank/DDBJ databases">
        <title>WGS assembly of Brassica rapa FPsc.</title>
        <authorList>
            <person name="Bowman J."/>
            <person name="Kohchi T."/>
            <person name="Yamato K."/>
            <person name="Jenkins J."/>
            <person name="Shu S."/>
            <person name="Ishizaki K."/>
            <person name="Yamaoka S."/>
            <person name="Nishihama R."/>
            <person name="Nakamura Y."/>
            <person name="Berger F."/>
            <person name="Adam C."/>
            <person name="Aki S."/>
            <person name="Althoff F."/>
            <person name="Araki T."/>
            <person name="Arteaga-Vazquez M."/>
            <person name="Balasubrmanian S."/>
            <person name="Bauer D."/>
            <person name="Boehm C."/>
            <person name="Briginshaw L."/>
            <person name="Caballero-Perez J."/>
            <person name="Catarino B."/>
            <person name="Chen F."/>
            <person name="Chiyoda S."/>
            <person name="Chovatia M."/>
            <person name="Davies K."/>
            <person name="Delmans M."/>
            <person name="Demura T."/>
            <person name="Dierschke T."/>
            <person name="Dolan L."/>
            <person name="Dorantes-Acosta A."/>
            <person name="Eklund D."/>
            <person name="Florent S."/>
            <person name="Flores-Sandoval E."/>
            <person name="Fujiyama A."/>
            <person name="Fukuzawa H."/>
            <person name="Galik B."/>
            <person name="Grimanelli D."/>
            <person name="Grimwood J."/>
            <person name="Grossniklaus U."/>
            <person name="Hamada T."/>
            <person name="Haseloff J."/>
            <person name="Hetherington A."/>
            <person name="Higo A."/>
            <person name="Hirakawa Y."/>
            <person name="Hundley H."/>
            <person name="Ikeda Y."/>
            <person name="Inoue K."/>
            <person name="Inoue S."/>
            <person name="Ishida S."/>
            <person name="Jia Q."/>
            <person name="Kakita M."/>
            <person name="Kanazawa T."/>
            <person name="Kawai Y."/>
            <person name="Kawashima T."/>
            <person name="Kennedy M."/>
            <person name="Kinose K."/>
            <person name="Kinoshita T."/>
            <person name="Kohara Y."/>
            <person name="Koide E."/>
            <person name="Komatsu K."/>
            <person name="Kopischke S."/>
            <person name="Kubo M."/>
            <person name="Kyozuka J."/>
            <person name="Lagercrantz U."/>
            <person name="Lin S."/>
            <person name="Lindquist E."/>
            <person name="Lipzen A."/>
            <person name="Lu C."/>
            <person name="Luna E."/>
            <person name="Martienssen R."/>
            <person name="Minamino N."/>
            <person name="Mizutani M."/>
            <person name="Mizutani M."/>
            <person name="Mochizuki N."/>
            <person name="Monte I."/>
            <person name="Mosher R."/>
            <person name="Nagasaki H."/>
            <person name="Nakagami H."/>
            <person name="Naramoto S."/>
            <person name="Nishitani K."/>
            <person name="Ohtani M."/>
            <person name="Okamoto T."/>
            <person name="Okumura M."/>
            <person name="Phillips J."/>
            <person name="Pollak B."/>
            <person name="Reinders A."/>
            <person name="Roevekamp M."/>
            <person name="Sano R."/>
            <person name="Sawa S."/>
            <person name="Schmid M."/>
            <person name="Shirakawa M."/>
            <person name="Solano R."/>
            <person name="Spunde A."/>
            <person name="Suetsugu N."/>
            <person name="Sugano S."/>
            <person name="Sugiyama A."/>
            <person name="Sun R."/>
            <person name="Suzuki Y."/>
            <person name="Takenaka M."/>
            <person name="Takezawa D."/>
            <person name="Tomogane H."/>
            <person name="Tsuzuki M."/>
            <person name="Ueda T."/>
            <person name="Umeda M."/>
            <person name="Ward J."/>
            <person name="Watanabe Y."/>
            <person name="Yazaki K."/>
            <person name="Yokoyama R."/>
            <person name="Yoshitake Y."/>
            <person name="Yotsui I."/>
            <person name="Zachgo S."/>
            <person name="Schmutz J."/>
        </authorList>
    </citation>
    <scope>NUCLEOTIDE SEQUENCE [LARGE SCALE GENOMIC DNA]</scope>
    <source>
        <strain evidence="10">cv. B-3</strain>
    </source>
</reference>
<organism evidence="8 10">
    <name type="scientific">Brassica campestris</name>
    <name type="common">Field mustard</name>
    <dbReference type="NCBI Taxonomy" id="3711"/>
    <lineage>
        <taxon>Eukaryota</taxon>
        <taxon>Viridiplantae</taxon>
        <taxon>Streptophyta</taxon>
        <taxon>Embryophyta</taxon>
        <taxon>Tracheophyta</taxon>
        <taxon>Spermatophyta</taxon>
        <taxon>Magnoliopsida</taxon>
        <taxon>eudicotyledons</taxon>
        <taxon>Gunneridae</taxon>
        <taxon>Pentapetalae</taxon>
        <taxon>rosids</taxon>
        <taxon>malvids</taxon>
        <taxon>Brassicales</taxon>
        <taxon>Brassicaceae</taxon>
        <taxon>Brassiceae</taxon>
        <taxon>Brassica</taxon>
    </lineage>
</organism>
<dbReference type="GO" id="GO:0060320">
    <property type="term" value="P:rejection of self pollen"/>
    <property type="evidence" value="ECO:0007669"/>
    <property type="project" value="UniProtKB-KW"/>
</dbReference>
<dbReference type="PANTHER" id="PTHR31232:SF43">
    <property type="entry name" value="S-PROTEIN HOMOLOG 29-RELATED"/>
    <property type="match status" value="1"/>
</dbReference>
<feature type="chain" id="PRO_5039956465" description="S-protein homolog" evidence="6">
    <location>
        <begin position="27"/>
        <end position="156"/>
    </location>
</feature>
<evidence type="ECO:0000256" key="6">
    <source>
        <dbReference type="RuleBase" id="RU367044"/>
    </source>
</evidence>
<dbReference type="InterPro" id="IPR008972">
    <property type="entry name" value="Cupredoxin"/>
</dbReference>
<dbReference type="GO" id="GO:0005576">
    <property type="term" value="C:extracellular region"/>
    <property type="evidence" value="ECO:0007669"/>
    <property type="project" value="UniProtKB-SubCell"/>
</dbReference>
<name>A0A397ZV69_BRACM</name>
<evidence type="ECO:0000256" key="3">
    <source>
        <dbReference type="ARBA" id="ARBA00022471"/>
    </source>
</evidence>
<comment type="subcellular location">
    <subcellularLocation>
        <location evidence="1 6">Secreted</location>
    </subcellularLocation>
</comment>
<proteinExistence type="inferred from homology"/>
<dbReference type="Proteomes" id="UP000694005">
    <property type="component" value="Chromosome A03"/>
</dbReference>
<evidence type="ECO:0000313" key="9">
    <source>
        <dbReference type="EMBL" id="VDC78659.1"/>
    </source>
</evidence>
<evidence type="ECO:0000256" key="2">
    <source>
        <dbReference type="ARBA" id="ARBA00005581"/>
    </source>
</evidence>
<dbReference type="EMBL" id="LS974619">
    <property type="protein sequence ID" value="CAG7879196.1"/>
    <property type="molecule type" value="Genomic_DNA"/>
</dbReference>
<protein>
    <recommendedName>
        <fullName evidence="6">S-protein homolog</fullName>
    </recommendedName>
</protein>
<dbReference type="InterPro" id="IPR010264">
    <property type="entry name" value="Self-incomp_S1"/>
</dbReference>
<evidence type="ECO:0000313" key="7">
    <source>
        <dbReference type="EMBL" id="CAG7879196.1"/>
    </source>
</evidence>
<evidence type="ECO:0000313" key="8">
    <source>
        <dbReference type="EMBL" id="RID68334.1"/>
    </source>
</evidence>
<dbReference type="Pfam" id="PF05938">
    <property type="entry name" value="Self-incomp_S1"/>
    <property type="match status" value="1"/>
</dbReference>
<evidence type="ECO:0000256" key="4">
    <source>
        <dbReference type="ARBA" id="ARBA00022525"/>
    </source>
</evidence>
<dbReference type="EMBL" id="LR031572">
    <property type="protein sequence ID" value="VDC78659.1"/>
    <property type="molecule type" value="Genomic_DNA"/>
</dbReference>
<keyword evidence="3 6" id="KW-0713">Self-incompatibility</keyword>
<dbReference type="SUPFAM" id="SSF49503">
    <property type="entry name" value="Cupredoxins"/>
    <property type="match status" value="1"/>
</dbReference>
<dbReference type="PANTHER" id="PTHR31232">
    <property type="match status" value="1"/>
</dbReference>
<evidence type="ECO:0000256" key="5">
    <source>
        <dbReference type="ARBA" id="ARBA00022729"/>
    </source>
</evidence>
<dbReference type="Proteomes" id="UP000264353">
    <property type="component" value="Chromosome A3"/>
</dbReference>
<evidence type="ECO:0000313" key="10">
    <source>
        <dbReference type="Proteomes" id="UP000264353"/>
    </source>
</evidence>
<comment type="similarity">
    <text evidence="2 6">Belongs to the plant self-incompatibility (S1) protein family.</text>
</comment>
<gene>
    <name evidence="9" type="ORF">BRAA03T09877Z</name>
    <name evidence="7" type="ORF">BRAPAZ1V2_A03P05390.2</name>
    <name evidence="8" type="ORF">BRARA_C00500</name>
</gene>
<keyword evidence="5 6" id="KW-0732">Signal</keyword>
<evidence type="ECO:0000256" key="1">
    <source>
        <dbReference type="ARBA" id="ARBA00004613"/>
    </source>
</evidence>
<accession>A0A397ZV69</accession>
<feature type="signal peptide" evidence="6">
    <location>
        <begin position="1"/>
        <end position="26"/>
    </location>
</feature>
<keyword evidence="4 6" id="KW-0964">Secreted</keyword>
<dbReference type="AlphaFoldDB" id="A0A397ZV69"/>
<sequence length="156" mass="17939">MANIQRTQVLVVMIISLLIQISLLQAETIASDVHPNISTLKSMVRITNRLGDGSTLNLHCKSSDDNLGLQILAPNKSWSFTFRPNIWGTTVFYCHFTWPRGHSTHFYIYDDFRDGVHRGIPCIYCFWDISKDGPCRFNEATDAFDICYYWNGDPKQ</sequence>